<feature type="domain" description="C2H2-type" evidence="12">
    <location>
        <begin position="84"/>
        <end position="111"/>
    </location>
</feature>
<sequence>MDHLDGIEYPGNSNDEDVPFRHNLMSPHQCNICQKTFTSYKGLQQHYVIHTDERPFKCEVCSQSFRFKSNLFEHQSVHTGFTPYKCSYCDKTCRLKGNLKKHLRTHVTNKEELEAAWRPFAKQDPARRKSAPYAMIQSAAAANRTPLSNIRDDNGFSTPTTSSYRMPTRRKAKGVGSPAHWLKLIKGGVILPQVDLDQKIQQFEHNVMSQAQPFTTWAELLEFAKSIAFETHNCPVCDLTFMSRDDCDGHCQVEHPTMRNPASWFCEKCIRLFNDEDSFEQHVKYHIRVKELIQSEPVTMEAPEFVVPLENEFNEILHLNETPKHATDLEFIHEEEEAFY</sequence>
<protein>
    <submittedName>
        <fullName evidence="14">Zinc finger protein</fullName>
    </submittedName>
</protein>
<evidence type="ECO:0000256" key="1">
    <source>
        <dbReference type="ARBA" id="ARBA00004123"/>
    </source>
</evidence>
<dbReference type="FunFam" id="3.30.160.60:FF:000030">
    <property type="entry name" value="Zinc finger protein 628"/>
    <property type="match status" value="1"/>
</dbReference>
<evidence type="ECO:0000256" key="11">
    <source>
        <dbReference type="SAM" id="MobiDB-lite"/>
    </source>
</evidence>
<keyword evidence="13" id="KW-1185">Reference proteome</keyword>
<keyword evidence="5" id="KW-0862">Zinc</keyword>
<keyword evidence="9" id="KW-0539">Nucleus</keyword>
<evidence type="ECO:0000256" key="8">
    <source>
        <dbReference type="ARBA" id="ARBA00023163"/>
    </source>
</evidence>
<evidence type="ECO:0000313" key="13">
    <source>
        <dbReference type="Proteomes" id="UP000095282"/>
    </source>
</evidence>
<accession>A0A1I7TGW3</accession>
<reference evidence="14" key="1">
    <citation type="submission" date="2016-11" db="UniProtKB">
        <authorList>
            <consortium name="WormBaseParasite"/>
        </authorList>
    </citation>
    <scope>IDENTIFICATION</scope>
</reference>
<proteinExistence type="predicted"/>
<feature type="domain" description="C2H2-type" evidence="12">
    <location>
        <begin position="264"/>
        <end position="291"/>
    </location>
</feature>
<evidence type="ECO:0000256" key="4">
    <source>
        <dbReference type="ARBA" id="ARBA00022771"/>
    </source>
</evidence>
<dbReference type="AlphaFoldDB" id="A0A1I7TGW3"/>
<dbReference type="eggNOG" id="KOG1721">
    <property type="taxonomic scope" value="Eukaryota"/>
</dbReference>
<keyword evidence="8" id="KW-0804">Transcription</keyword>
<dbReference type="SUPFAM" id="SSF57667">
    <property type="entry name" value="beta-beta-alpha zinc fingers"/>
    <property type="match status" value="2"/>
</dbReference>
<dbReference type="GO" id="GO:0008270">
    <property type="term" value="F:zinc ion binding"/>
    <property type="evidence" value="ECO:0007669"/>
    <property type="project" value="UniProtKB-KW"/>
</dbReference>
<evidence type="ECO:0000256" key="10">
    <source>
        <dbReference type="PROSITE-ProRule" id="PRU00042"/>
    </source>
</evidence>
<evidence type="ECO:0000256" key="9">
    <source>
        <dbReference type="ARBA" id="ARBA00023242"/>
    </source>
</evidence>
<dbReference type="Pfam" id="PF00096">
    <property type="entry name" value="zf-C2H2"/>
    <property type="match status" value="2"/>
</dbReference>
<evidence type="ECO:0000256" key="2">
    <source>
        <dbReference type="ARBA" id="ARBA00022723"/>
    </source>
</evidence>
<dbReference type="STRING" id="1561998.A0A1I7TGW3"/>
<dbReference type="PROSITE" id="PS00028">
    <property type="entry name" value="ZINC_FINGER_C2H2_1"/>
    <property type="match status" value="4"/>
</dbReference>
<dbReference type="WBParaSite" id="Csp11.Scaffold608.g5812.t1">
    <property type="protein sequence ID" value="Csp11.Scaffold608.g5812.t1"/>
    <property type="gene ID" value="Csp11.Scaffold608.g5812"/>
</dbReference>
<dbReference type="GO" id="GO:0005634">
    <property type="term" value="C:nucleus"/>
    <property type="evidence" value="ECO:0007669"/>
    <property type="project" value="UniProtKB-SubCell"/>
</dbReference>
<name>A0A1I7TGW3_9PELO</name>
<evidence type="ECO:0000256" key="6">
    <source>
        <dbReference type="ARBA" id="ARBA00023015"/>
    </source>
</evidence>
<keyword evidence="4 10" id="KW-0863">Zinc-finger</keyword>
<evidence type="ECO:0000256" key="3">
    <source>
        <dbReference type="ARBA" id="ARBA00022737"/>
    </source>
</evidence>
<dbReference type="GO" id="GO:0000977">
    <property type="term" value="F:RNA polymerase II transcription regulatory region sequence-specific DNA binding"/>
    <property type="evidence" value="ECO:0007669"/>
    <property type="project" value="TreeGrafter"/>
</dbReference>
<dbReference type="InterPro" id="IPR036236">
    <property type="entry name" value="Znf_C2H2_sf"/>
</dbReference>
<organism evidence="13 14">
    <name type="scientific">Caenorhabditis tropicalis</name>
    <dbReference type="NCBI Taxonomy" id="1561998"/>
    <lineage>
        <taxon>Eukaryota</taxon>
        <taxon>Metazoa</taxon>
        <taxon>Ecdysozoa</taxon>
        <taxon>Nematoda</taxon>
        <taxon>Chromadorea</taxon>
        <taxon>Rhabditida</taxon>
        <taxon>Rhabditina</taxon>
        <taxon>Rhabditomorpha</taxon>
        <taxon>Rhabditoidea</taxon>
        <taxon>Rhabditidae</taxon>
        <taxon>Peloderinae</taxon>
        <taxon>Caenorhabditis</taxon>
    </lineage>
</organism>
<keyword evidence="6" id="KW-0805">Transcription regulation</keyword>
<dbReference type="SMART" id="SM00355">
    <property type="entry name" value="ZnF_C2H2"/>
    <property type="match status" value="5"/>
</dbReference>
<dbReference type="Gene3D" id="3.30.160.60">
    <property type="entry name" value="Classic Zinc Finger"/>
    <property type="match status" value="4"/>
</dbReference>
<keyword evidence="7" id="KW-0238">DNA-binding</keyword>
<keyword evidence="2" id="KW-0479">Metal-binding</keyword>
<evidence type="ECO:0000313" key="14">
    <source>
        <dbReference type="WBParaSite" id="Csp11.Scaffold608.g5812.t1"/>
    </source>
</evidence>
<feature type="region of interest" description="Disordered" evidence="11">
    <location>
        <begin position="147"/>
        <end position="172"/>
    </location>
</feature>
<dbReference type="InterPro" id="IPR013087">
    <property type="entry name" value="Znf_C2H2_type"/>
</dbReference>
<keyword evidence="3" id="KW-0677">Repeat</keyword>
<evidence type="ECO:0000256" key="5">
    <source>
        <dbReference type="ARBA" id="ARBA00022833"/>
    </source>
</evidence>
<dbReference type="GO" id="GO:0000981">
    <property type="term" value="F:DNA-binding transcription factor activity, RNA polymerase II-specific"/>
    <property type="evidence" value="ECO:0007669"/>
    <property type="project" value="TreeGrafter"/>
</dbReference>
<feature type="compositionally biased region" description="Polar residues" evidence="11">
    <location>
        <begin position="155"/>
        <end position="165"/>
    </location>
</feature>
<dbReference type="FunFam" id="3.30.160.60:FF:000325">
    <property type="entry name" value="ZFP90 zinc finger protein"/>
    <property type="match status" value="1"/>
</dbReference>
<dbReference type="Proteomes" id="UP000095282">
    <property type="component" value="Unplaced"/>
</dbReference>
<dbReference type="PANTHER" id="PTHR24381">
    <property type="entry name" value="ZINC FINGER PROTEIN"/>
    <property type="match status" value="1"/>
</dbReference>
<dbReference type="PROSITE" id="PS50157">
    <property type="entry name" value="ZINC_FINGER_C2H2_2"/>
    <property type="match status" value="4"/>
</dbReference>
<comment type="subcellular location">
    <subcellularLocation>
        <location evidence="1">Nucleus</location>
    </subcellularLocation>
</comment>
<feature type="domain" description="C2H2-type" evidence="12">
    <location>
        <begin position="56"/>
        <end position="83"/>
    </location>
</feature>
<dbReference type="Pfam" id="PF13894">
    <property type="entry name" value="zf-C2H2_4"/>
    <property type="match status" value="1"/>
</dbReference>
<dbReference type="PANTHER" id="PTHR24381:SF393">
    <property type="entry name" value="CHROMATIN-LINKED ADAPTOR FOR MSL PROTEINS, ISOFORM B"/>
    <property type="match status" value="1"/>
</dbReference>
<evidence type="ECO:0000259" key="12">
    <source>
        <dbReference type="PROSITE" id="PS50157"/>
    </source>
</evidence>
<evidence type="ECO:0000256" key="7">
    <source>
        <dbReference type="ARBA" id="ARBA00023125"/>
    </source>
</evidence>
<feature type="domain" description="C2H2-type" evidence="12">
    <location>
        <begin position="28"/>
        <end position="55"/>
    </location>
</feature>